<gene>
    <name evidence="1" type="ORF">F8M49_20795</name>
    <name evidence="2" type="ORF">F8M49_22030</name>
    <name evidence="3" type="ORF">F8M49_22285</name>
</gene>
<dbReference type="Proteomes" id="UP001275440">
    <property type="component" value="Unassembled WGS sequence"/>
</dbReference>
<dbReference type="EMBL" id="WBMO01000005">
    <property type="protein sequence ID" value="MDV2477432.1"/>
    <property type="molecule type" value="Genomic_DNA"/>
</dbReference>
<comment type="caution">
    <text evidence="3">The sequence shown here is derived from an EMBL/GenBank/DDBJ whole genome shotgun (WGS) entry which is preliminary data.</text>
</comment>
<sequence length="129" mass="13989">MAAFATHEDLSKRWKGFDAADEAMADQLLADAAVWLRVWVPQAPALAATNTDLAEALVIVSCAMVKRALLNGDNEGQSSSQETIGPFQYQVAFRNPEGNLFLYQKELDLLERLCGLNTSGAVSMTARGL</sequence>
<proteinExistence type="predicted"/>
<dbReference type="EMBL" id="WBMO01000004">
    <property type="protein sequence ID" value="MDV2477385.1"/>
    <property type="molecule type" value="Genomic_DNA"/>
</dbReference>
<evidence type="ECO:0000313" key="1">
    <source>
        <dbReference type="EMBL" id="MDV2477161.1"/>
    </source>
</evidence>
<keyword evidence="4" id="KW-1185">Reference proteome</keyword>
<name>A0ABU3WTT9_9NOCA</name>
<accession>A0ABU3WTT9</accession>
<dbReference type="InterPro" id="IPR018963">
    <property type="entry name" value="Mycophage_D29_Gp19"/>
</dbReference>
<protein>
    <recommendedName>
        <fullName evidence="5">Phage protein Gp19/Gp15/Gp42</fullName>
    </recommendedName>
</protein>
<evidence type="ECO:0000313" key="3">
    <source>
        <dbReference type="EMBL" id="MDV2477432.1"/>
    </source>
</evidence>
<organism evidence="3 4">
    <name type="scientific">Rhodococcus zopfii</name>
    <dbReference type="NCBI Taxonomy" id="43772"/>
    <lineage>
        <taxon>Bacteria</taxon>
        <taxon>Bacillati</taxon>
        <taxon>Actinomycetota</taxon>
        <taxon>Actinomycetes</taxon>
        <taxon>Mycobacteriales</taxon>
        <taxon>Nocardiaceae</taxon>
        <taxon>Rhodococcus</taxon>
    </lineage>
</organism>
<dbReference type="Pfam" id="PF09355">
    <property type="entry name" value="Phage_Gp19"/>
    <property type="match status" value="1"/>
</dbReference>
<evidence type="ECO:0000313" key="2">
    <source>
        <dbReference type="EMBL" id="MDV2477385.1"/>
    </source>
</evidence>
<evidence type="ECO:0008006" key="5">
    <source>
        <dbReference type="Google" id="ProtNLM"/>
    </source>
</evidence>
<evidence type="ECO:0000313" key="4">
    <source>
        <dbReference type="Proteomes" id="UP001275440"/>
    </source>
</evidence>
<dbReference type="EMBL" id="WBMO01000001">
    <property type="protein sequence ID" value="MDV2477161.1"/>
    <property type="molecule type" value="Genomic_DNA"/>
</dbReference>
<reference evidence="3 4" key="1">
    <citation type="submission" date="2019-10" db="EMBL/GenBank/DDBJ databases">
        <title>Draft Genome Assembly of Rhodococcus zopfii DSM44189.</title>
        <authorList>
            <person name="Sutton J.M."/>
            <person name="Akob D.M."/>
            <person name="Bushman T.J."/>
        </authorList>
    </citation>
    <scope>NUCLEOTIDE SEQUENCE [LARGE SCALE GENOMIC DNA]</scope>
    <source>
        <strain evidence="3 4">DSM 44189</strain>
    </source>
</reference>